<dbReference type="AlphaFoldDB" id="F4RGQ1"/>
<dbReference type="VEuPathDB" id="FungiDB:MELLADRAFT_61893"/>
<evidence type="ECO:0000313" key="3">
    <source>
        <dbReference type="Proteomes" id="UP000001072"/>
    </source>
</evidence>
<accession>F4RGQ1</accession>
<dbReference type="Proteomes" id="UP000001072">
    <property type="component" value="Unassembled WGS sequence"/>
</dbReference>
<name>F4RGQ1_MELLP</name>
<evidence type="ECO:0000256" key="1">
    <source>
        <dbReference type="SAM" id="MobiDB-lite"/>
    </source>
</evidence>
<protein>
    <submittedName>
        <fullName evidence="2">Uncharacterized protein</fullName>
    </submittedName>
</protein>
<dbReference type="HOGENOM" id="CLU_2264317_0_0_1"/>
<proteinExistence type="predicted"/>
<sequence length="103" mass="11845">MTIEFPTKIKPSTMITNKKIIKRFCKSKSQHNTKRTQSDLLLHASNHTGVLKINNNNNKRTQQNTSIPKGRISDHVDKRKMKSWFKKLCKGLASHPTNSSKED</sequence>
<dbReference type="KEGG" id="mlr:MELLADRAFT_61893"/>
<dbReference type="GeneID" id="18929806"/>
<feature type="region of interest" description="Disordered" evidence="1">
    <location>
        <begin position="50"/>
        <end position="77"/>
    </location>
</feature>
<dbReference type="InParanoid" id="F4RGQ1"/>
<reference evidence="3" key="1">
    <citation type="journal article" date="2011" name="Proc. Natl. Acad. Sci. U.S.A.">
        <title>Obligate biotrophy features unraveled by the genomic analysis of rust fungi.</title>
        <authorList>
            <person name="Duplessis S."/>
            <person name="Cuomo C.A."/>
            <person name="Lin Y.-C."/>
            <person name="Aerts A."/>
            <person name="Tisserant E."/>
            <person name="Veneault-Fourrey C."/>
            <person name="Joly D.L."/>
            <person name="Hacquard S."/>
            <person name="Amselem J."/>
            <person name="Cantarel B.L."/>
            <person name="Chiu R."/>
            <person name="Coutinho P.M."/>
            <person name="Feau N."/>
            <person name="Field M."/>
            <person name="Frey P."/>
            <person name="Gelhaye E."/>
            <person name="Goldberg J."/>
            <person name="Grabherr M.G."/>
            <person name="Kodira C.D."/>
            <person name="Kohler A."/>
            <person name="Kuees U."/>
            <person name="Lindquist E.A."/>
            <person name="Lucas S.M."/>
            <person name="Mago R."/>
            <person name="Mauceli E."/>
            <person name="Morin E."/>
            <person name="Murat C."/>
            <person name="Pangilinan J.L."/>
            <person name="Park R."/>
            <person name="Pearson M."/>
            <person name="Quesneville H."/>
            <person name="Rouhier N."/>
            <person name="Sakthikumar S."/>
            <person name="Salamov A.A."/>
            <person name="Schmutz J."/>
            <person name="Selles B."/>
            <person name="Shapiro H."/>
            <person name="Tanguay P."/>
            <person name="Tuskan G.A."/>
            <person name="Henrissat B."/>
            <person name="Van de Peer Y."/>
            <person name="Rouze P."/>
            <person name="Ellis J.G."/>
            <person name="Dodds P.N."/>
            <person name="Schein J.E."/>
            <person name="Zhong S."/>
            <person name="Hamelin R.C."/>
            <person name="Grigoriev I.V."/>
            <person name="Szabo L.J."/>
            <person name="Martin F."/>
        </authorList>
    </citation>
    <scope>NUCLEOTIDE SEQUENCE [LARGE SCALE GENOMIC DNA]</scope>
    <source>
        <strain evidence="3">98AG31 / pathotype 3-4-7</strain>
    </source>
</reference>
<dbReference type="EMBL" id="GL883100">
    <property type="protein sequence ID" value="EGG08572.1"/>
    <property type="molecule type" value="Genomic_DNA"/>
</dbReference>
<gene>
    <name evidence="2" type="ORF">MELLADRAFT_61893</name>
</gene>
<evidence type="ECO:0000313" key="2">
    <source>
        <dbReference type="EMBL" id="EGG08572.1"/>
    </source>
</evidence>
<keyword evidence="3" id="KW-1185">Reference proteome</keyword>
<dbReference type="RefSeq" id="XP_007408158.1">
    <property type="nucleotide sequence ID" value="XM_007408096.1"/>
</dbReference>
<organism evidence="3">
    <name type="scientific">Melampsora larici-populina (strain 98AG31 / pathotype 3-4-7)</name>
    <name type="common">Poplar leaf rust fungus</name>
    <dbReference type="NCBI Taxonomy" id="747676"/>
    <lineage>
        <taxon>Eukaryota</taxon>
        <taxon>Fungi</taxon>
        <taxon>Dikarya</taxon>
        <taxon>Basidiomycota</taxon>
        <taxon>Pucciniomycotina</taxon>
        <taxon>Pucciniomycetes</taxon>
        <taxon>Pucciniales</taxon>
        <taxon>Melampsoraceae</taxon>
        <taxon>Melampsora</taxon>
    </lineage>
</organism>